<evidence type="ECO:0000313" key="3">
    <source>
        <dbReference type="Proteomes" id="UP000027981"/>
    </source>
</evidence>
<keyword evidence="1" id="KW-0812">Transmembrane</keyword>
<feature type="transmembrane region" description="Helical" evidence="1">
    <location>
        <begin position="20"/>
        <end position="39"/>
    </location>
</feature>
<feature type="transmembrane region" description="Helical" evidence="1">
    <location>
        <begin position="256"/>
        <end position="277"/>
    </location>
</feature>
<dbReference type="eggNOG" id="arCOG05815">
    <property type="taxonomic scope" value="Archaea"/>
</dbReference>
<feature type="transmembrane region" description="Helical" evidence="1">
    <location>
        <begin position="162"/>
        <end position="186"/>
    </location>
</feature>
<dbReference type="AlphaFoldDB" id="A0A075LUF6"/>
<keyword evidence="1" id="KW-1133">Transmembrane helix</keyword>
<feature type="transmembrane region" description="Helical" evidence="1">
    <location>
        <begin position="126"/>
        <end position="155"/>
    </location>
</feature>
<dbReference type="Proteomes" id="UP000027981">
    <property type="component" value="Chromosome"/>
</dbReference>
<evidence type="ECO:0008006" key="4">
    <source>
        <dbReference type="Google" id="ProtNLM"/>
    </source>
</evidence>
<organism evidence="2 3">
    <name type="scientific">Palaeococcus pacificus DY20341</name>
    <dbReference type="NCBI Taxonomy" id="1343739"/>
    <lineage>
        <taxon>Archaea</taxon>
        <taxon>Methanobacteriati</taxon>
        <taxon>Methanobacteriota</taxon>
        <taxon>Thermococci</taxon>
        <taxon>Thermococcales</taxon>
        <taxon>Thermococcaceae</taxon>
        <taxon>Palaeococcus</taxon>
    </lineage>
</organism>
<dbReference type="HOGENOM" id="CLU_082327_0_0_2"/>
<keyword evidence="3" id="KW-1185">Reference proteome</keyword>
<evidence type="ECO:0000313" key="2">
    <source>
        <dbReference type="EMBL" id="AIF70004.1"/>
    </source>
</evidence>
<evidence type="ECO:0000256" key="1">
    <source>
        <dbReference type="SAM" id="Phobius"/>
    </source>
</evidence>
<protein>
    <recommendedName>
        <fullName evidence="4">Glycerophosphoryl diester phosphodiesterase membrane domain-containing protein</fullName>
    </recommendedName>
</protein>
<feature type="transmembrane region" description="Helical" evidence="1">
    <location>
        <begin position="222"/>
        <end position="244"/>
    </location>
</feature>
<reference evidence="3" key="1">
    <citation type="submission" date="2013-06" db="EMBL/GenBank/DDBJ databases">
        <title>Complete Genome Sequence of Hyperthermophilic Palaeococcus pacificus DY20341T, Isolated from a Deep-Sea Hydrothermal Sediments.</title>
        <authorList>
            <person name="Zeng X."/>
            <person name="Shao Z."/>
        </authorList>
    </citation>
    <scope>NUCLEOTIDE SEQUENCE [LARGE SCALE GENOMIC DNA]</scope>
    <source>
        <strain evidence="3">DY20341</strain>
    </source>
</reference>
<dbReference type="KEGG" id="ppac:PAP_08080"/>
<proteinExistence type="predicted"/>
<dbReference type="EMBL" id="CP006019">
    <property type="protein sequence ID" value="AIF70004.1"/>
    <property type="molecule type" value="Genomic_DNA"/>
</dbReference>
<accession>A0A075LUF6</accession>
<sequence>MGAIDAFGKTIDFIAKNPKILVIPLIFAFLIAPINAYILKDVPLMMPQELQTFEKEGSVIIEEHGMTMDMEGMMDLIRKASISALIELVLMSIALYALAKGAFLVVNGSEFTLSALLTEGTKKMPAVVLIRIVMNLFGALLALVFLSPGIILIGAGVLGTPALIGLGALVIVVLSIPVLGYIFTIISTAVPAYVVGEDISSAFSVIGLAWKKKLSSIGFGLLLALAIVLISIIPASFGGIAFLGSSGFAPQLVLQLLSAPFQALSIALQAIGGFMFYSELTKVEEPLEEFDLEF</sequence>
<keyword evidence="1" id="KW-0472">Membrane</keyword>
<reference evidence="2 3" key="2">
    <citation type="journal article" date="2015" name="Genome Announc.">
        <title>Complete Genome Sequence of Hyperthermophilic Piezophilic Archaeon Palaeococcus pacificus DY20341T, Isolated from Deep-Sea Hydrothermal Sediments.</title>
        <authorList>
            <person name="Zeng X."/>
            <person name="Jebbar M."/>
            <person name="Shao Z."/>
        </authorList>
    </citation>
    <scope>NUCLEOTIDE SEQUENCE [LARGE SCALE GENOMIC DNA]</scope>
    <source>
        <strain evidence="2 3">DY20341</strain>
    </source>
</reference>
<feature type="transmembrane region" description="Helical" evidence="1">
    <location>
        <begin position="84"/>
        <end position="106"/>
    </location>
</feature>
<name>A0A075LUF6_9EURY</name>
<gene>
    <name evidence="2" type="ORF">PAP_08080</name>
</gene>